<dbReference type="InterPro" id="IPR038232">
    <property type="entry name" value="PknH-like_Extracell_sf"/>
</dbReference>
<evidence type="ECO:0000313" key="4">
    <source>
        <dbReference type="Proteomes" id="UP000193964"/>
    </source>
</evidence>
<dbReference type="RefSeq" id="WP_085144187.1">
    <property type="nucleotide sequence ID" value="NZ_JACKUA010000014.1"/>
</dbReference>
<dbReference type="InterPro" id="IPR026954">
    <property type="entry name" value="PknH-like_Extracell"/>
</dbReference>
<evidence type="ECO:0000259" key="2">
    <source>
        <dbReference type="Pfam" id="PF14032"/>
    </source>
</evidence>
<keyword evidence="1" id="KW-0812">Transmembrane</keyword>
<dbReference type="Proteomes" id="UP000193964">
    <property type="component" value="Unassembled WGS sequence"/>
</dbReference>
<comment type="caution">
    <text evidence="3">The sequence shown here is derived from an EMBL/GenBank/DDBJ whole genome shotgun (WGS) entry which is preliminary data.</text>
</comment>
<keyword evidence="1" id="KW-0472">Membrane</keyword>
<evidence type="ECO:0000313" key="3">
    <source>
        <dbReference type="EMBL" id="ORX16604.1"/>
    </source>
</evidence>
<gene>
    <name evidence="3" type="ORF">AWC31_21530</name>
</gene>
<dbReference type="AlphaFoldDB" id="A0A1X2FDW4"/>
<dbReference type="OrthoDB" id="4374883at2"/>
<dbReference type="EMBL" id="LQQA01000010">
    <property type="protein sequence ID" value="ORX16604.1"/>
    <property type="molecule type" value="Genomic_DNA"/>
</dbReference>
<proteinExistence type="predicted"/>
<reference evidence="3 4" key="1">
    <citation type="submission" date="2016-01" db="EMBL/GenBank/DDBJ databases">
        <title>The new phylogeny of the genus Mycobacterium.</title>
        <authorList>
            <person name="Tarcisio F."/>
            <person name="Conor M."/>
            <person name="Antonella G."/>
            <person name="Elisabetta G."/>
            <person name="Giulia F.S."/>
            <person name="Sara T."/>
            <person name="Anna F."/>
            <person name="Clotilde B."/>
            <person name="Roberto B."/>
            <person name="Veronica D.S."/>
            <person name="Fabio R."/>
            <person name="Monica P."/>
            <person name="Olivier J."/>
            <person name="Enrico T."/>
            <person name="Nicola S."/>
        </authorList>
    </citation>
    <scope>NUCLEOTIDE SEQUENCE [LARGE SCALE GENOMIC DNA]</scope>
    <source>
        <strain evidence="3 4">ATCC 700010</strain>
    </source>
</reference>
<dbReference type="Pfam" id="PF14032">
    <property type="entry name" value="PknH_C"/>
    <property type="match status" value="1"/>
</dbReference>
<name>A0A1X2FDW4_9MYCO</name>
<organism evidence="3 4">
    <name type="scientific">Mycolicibacterium wolinskyi</name>
    <dbReference type="NCBI Taxonomy" id="59750"/>
    <lineage>
        <taxon>Bacteria</taxon>
        <taxon>Bacillati</taxon>
        <taxon>Actinomycetota</taxon>
        <taxon>Actinomycetes</taxon>
        <taxon>Mycobacteriales</taxon>
        <taxon>Mycobacteriaceae</taxon>
        <taxon>Mycolicibacterium</taxon>
    </lineage>
</organism>
<protein>
    <recommendedName>
        <fullName evidence="2">PknH-like extracellular domain-containing protein</fullName>
    </recommendedName>
</protein>
<sequence length="251" mass="26374">MTQAWYPVPKPPKKSSTGRTVGLVAAALVALIAVVASVIWGVQPRTVDGQAAAVQAGGPVVDDSDLEGLLLSPDEISDIVKLPGMVTVASWMNPDAADDPGSYDPLDCLGAMYSGMSVVYDENGYEAIFQTRTGPSNKKGLPAVDQSVATFESANAAQSALGDYIELWKSCAEKKFTYTGPDARESWTLGTPESNHDGMTTLQNAMDGEQLYLDRAVAARGNVLVEVQLQDAKPAGAVVAIAQGILDRIGD</sequence>
<dbReference type="Gene3D" id="3.40.1000.70">
    <property type="entry name" value="PknH-like extracellular domain"/>
    <property type="match status" value="1"/>
</dbReference>
<feature type="transmembrane region" description="Helical" evidence="1">
    <location>
        <begin position="21"/>
        <end position="42"/>
    </location>
</feature>
<feature type="domain" description="PknH-like extracellular" evidence="2">
    <location>
        <begin position="61"/>
        <end position="248"/>
    </location>
</feature>
<accession>A0A1X2FDW4</accession>
<evidence type="ECO:0000256" key="1">
    <source>
        <dbReference type="SAM" id="Phobius"/>
    </source>
</evidence>
<keyword evidence="1" id="KW-1133">Transmembrane helix</keyword>